<evidence type="ECO:0000313" key="2">
    <source>
        <dbReference type="EMBL" id="KAH9297974.1"/>
    </source>
</evidence>
<dbReference type="InterPro" id="IPR029060">
    <property type="entry name" value="PIN-like_dom_sf"/>
</dbReference>
<reference evidence="2 3" key="1">
    <citation type="journal article" date="2021" name="Nat. Plants">
        <title>The Taxus genome provides insights into paclitaxel biosynthesis.</title>
        <authorList>
            <person name="Xiong X."/>
            <person name="Gou J."/>
            <person name="Liao Q."/>
            <person name="Li Y."/>
            <person name="Zhou Q."/>
            <person name="Bi G."/>
            <person name="Li C."/>
            <person name="Du R."/>
            <person name="Wang X."/>
            <person name="Sun T."/>
            <person name="Guo L."/>
            <person name="Liang H."/>
            <person name="Lu P."/>
            <person name="Wu Y."/>
            <person name="Zhang Z."/>
            <person name="Ro D.K."/>
            <person name="Shang Y."/>
            <person name="Huang S."/>
            <person name="Yan J."/>
        </authorList>
    </citation>
    <scope>NUCLEOTIDE SEQUENCE [LARGE SCALE GENOMIC DNA]</scope>
    <source>
        <strain evidence="2">Ta-2019</strain>
    </source>
</reference>
<dbReference type="InterPro" id="IPR020046">
    <property type="entry name" value="5-3_exonucl_a-hlix_arch_N"/>
</dbReference>
<dbReference type="GO" id="GO:0033567">
    <property type="term" value="P:DNA replication, Okazaki fragment processing"/>
    <property type="evidence" value="ECO:0007669"/>
    <property type="project" value="InterPro"/>
</dbReference>
<dbReference type="Pfam" id="PF02739">
    <property type="entry name" value="5_3_exonuc_N"/>
    <property type="match status" value="1"/>
</dbReference>
<evidence type="ECO:0000259" key="1">
    <source>
        <dbReference type="Pfam" id="PF02739"/>
    </source>
</evidence>
<dbReference type="GO" id="GO:0003677">
    <property type="term" value="F:DNA binding"/>
    <property type="evidence" value="ECO:0007669"/>
    <property type="project" value="InterPro"/>
</dbReference>
<feature type="non-terminal residue" evidence="2">
    <location>
        <position position="168"/>
    </location>
</feature>
<dbReference type="AlphaFoldDB" id="A0AA38CKQ8"/>
<comment type="caution">
    <text evidence="2">The sequence shown here is derived from an EMBL/GenBank/DDBJ whole genome shotgun (WGS) entry which is preliminary data.</text>
</comment>
<evidence type="ECO:0000313" key="3">
    <source>
        <dbReference type="Proteomes" id="UP000824469"/>
    </source>
</evidence>
<dbReference type="Proteomes" id="UP000824469">
    <property type="component" value="Unassembled WGS sequence"/>
</dbReference>
<accession>A0AA38CKQ8</accession>
<organism evidence="2 3">
    <name type="scientific">Taxus chinensis</name>
    <name type="common">Chinese yew</name>
    <name type="synonym">Taxus wallichiana var. chinensis</name>
    <dbReference type="NCBI Taxonomy" id="29808"/>
    <lineage>
        <taxon>Eukaryota</taxon>
        <taxon>Viridiplantae</taxon>
        <taxon>Streptophyta</taxon>
        <taxon>Embryophyta</taxon>
        <taxon>Tracheophyta</taxon>
        <taxon>Spermatophyta</taxon>
        <taxon>Pinopsida</taxon>
        <taxon>Pinidae</taxon>
        <taxon>Conifers II</taxon>
        <taxon>Cupressales</taxon>
        <taxon>Taxaceae</taxon>
        <taxon>Taxus</taxon>
    </lineage>
</organism>
<sequence length="168" mass="19058">MFQIVEGAKGSCPARLWVQRSSSFGGGDRCRWRRRNKEIECHMKRKGKRVFFVDVHPLCYAGNQPRPSAFIHWITLLFSPSLTNNDPVIAVVKIEDAEADDVVATLVDQVLQAGLKTVIASPDKDFKQLISENVQLVMPMPELGRWSFYTLKHYMAQYDCDPSADLSL</sequence>
<dbReference type="PANTHER" id="PTHR42646">
    <property type="entry name" value="FLAP ENDONUCLEASE XNI"/>
    <property type="match status" value="1"/>
</dbReference>
<dbReference type="PANTHER" id="PTHR42646:SF4">
    <property type="entry name" value="5'-3' EXONUCLEASE FAMILY PROTEIN"/>
    <property type="match status" value="1"/>
</dbReference>
<dbReference type="SUPFAM" id="SSF88723">
    <property type="entry name" value="PIN domain-like"/>
    <property type="match status" value="1"/>
</dbReference>
<name>A0AA38CKQ8_TAXCH</name>
<feature type="domain" description="5'-3' exonuclease alpha-helical arch N-terminal" evidence="1">
    <location>
        <begin position="89"/>
        <end position="140"/>
    </location>
</feature>
<dbReference type="GO" id="GO:0017108">
    <property type="term" value="F:5'-flap endonuclease activity"/>
    <property type="evidence" value="ECO:0007669"/>
    <property type="project" value="InterPro"/>
</dbReference>
<dbReference type="Gene3D" id="3.40.50.1010">
    <property type="entry name" value="5'-nuclease"/>
    <property type="match status" value="1"/>
</dbReference>
<dbReference type="EMBL" id="JAHRHJ020000010">
    <property type="protein sequence ID" value="KAH9297974.1"/>
    <property type="molecule type" value="Genomic_DNA"/>
</dbReference>
<proteinExistence type="predicted"/>
<gene>
    <name evidence="2" type="ORF">KI387_029656</name>
</gene>
<dbReference type="InterPro" id="IPR038969">
    <property type="entry name" value="FEN"/>
</dbReference>
<protein>
    <recommendedName>
        <fullName evidence="1">5'-3' exonuclease alpha-helical arch N-terminal domain-containing protein</fullName>
    </recommendedName>
</protein>
<keyword evidence="3" id="KW-1185">Reference proteome</keyword>